<evidence type="ECO:0000313" key="3">
    <source>
        <dbReference type="Proteomes" id="UP000238362"/>
    </source>
</evidence>
<dbReference type="RefSeq" id="WP_106176761.1">
    <property type="nucleotide sequence ID" value="NZ_PVNH01000001.1"/>
</dbReference>
<dbReference type="AlphaFoldDB" id="A0A2T0M3D8"/>
<protein>
    <submittedName>
        <fullName evidence="2">Uncharacterized protein</fullName>
    </submittedName>
</protein>
<comment type="caution">
    <text evidence="2">The sequence shown here is derived from an EMBL/GenBank/DDBJ whole genome shotgun (WGS) entry which is preliminary data.</text>
</comment>
<dbReference type="Proteomes" id="UP000238362">
    <property type="component" value="Unassembled WGS sequence"/>
</dbReference>
<proteinExistence type="predicted"/>
<sequence>MAASGTVPHTVDPHRPTPLARRCRRAARCELRTGCAGHDGTGGYRAETERARVTAPVPAGERLRGMFAHPGERARSRRLHVGHRRLHRDP</sequence>
<organism evidence="2 3">
    <name type="scientific">Prauserella shujinwangii</name>
    <dbReference type="NCBI Taxonomy" id="1453103"/>
    <lineage>
        <taxon>Bacteria</taxon>
        <taxon>Bacillati</taxon>
        <taxon>Actinomycetota</taxon>
        <taxon>Actinomycetes</taxon>
        <taxon>Pseudonocardiales</taxon>
        <taxon>Pseudonocardiaceae</taxon>
        <taxon>Prauserella</taxon>
    </lineage>
</organism>
<dbReference type="EMBL" id="PVNH01000001">
    <property type="protein sequence ID" value="PRX51271.1"/>
    <property type="molecule type" value="Genomic_DNA"/>
</dbReference>
<keyword evidence="3" id="KW-1185">Reference proteome</keyword>
<feature type="region of interest" description="Disordered" evidence="1">
    <location>
        <begin position="34"/>
        <end position="90"/>
    </location>
</feature>
<evidence type="ECO:0000256" key="1">
    <source>
        <dbReference type="SAM" id="MobiDB-lite"/>
    </source>
</evidence>
<gene>
    <name evidence="2" type="ORF">B0I33_101424</name>
</gene>
<accession>A0A2T0M3D8</accession>
<evidence type="ECO:0000313" key="2">
    <source>
        <dbReference type="EMBL" id="PRX51271.1"/>
    </source>
</evidence>
<name>A0A2T0M3D8_9PSEU</name>
<feature type="compositionally biased region" description="Basic residues" evidence="1">
    <location>
        <begin position="75"/>
        <end position="90"/>
    </location>
</feature>
<reference evidence="2 3" key="1">
    <citation type="submission" date="2018-03" db="EMBL/GenBank/DDBJ databases">
        <title>Genomic Encyclopedia of Type Strains, Phase III (KMG-III): the genomes of soil and plant-associated and newly described type strains.</title>
        <authorList>
            <person name="Whitman W."/>
        </authorList>
    </citation>
    <scope>NUCLEOTIDE SEQUENCE [LARGE SCALE GENOMIC DNA]</scope>
    <source>
        <strain evidence="2 3">CGMCC 4.7125</strain>
    </source>
</reference>